<comment type="caution">
    <text evidence="3">The sequence shown here is derived from an EMBL/GenBank/DDBJ whole genome shotgun (WGS) entry which is preliminary data.</text>
</comment>
<evidence type="ECO:0000313" key="3">
    <source>
        <dbReference type="EMBL" id="EJF43617.1"/>
    </source>
</evidence>
<dbReference type="Proteomes" id="UP000002941">
    <property type="component" value="Unassembled WGS sequence"/>
</dbReference>
<feature type="compositionally biased region" description="Low complexity" evidence="1">
    <location>
        <begin position="76"/>
        <end position="98"/>
    </location>
</feature>
<dbReference type="EMBL" id="AKFT01000122">
    <property type="protein sequence ID" value="EJF43617.1"/>
    <property type="molecule type" value="Genomic_DNA"/>
</dbReference>
<feature type="transmembrane region" description="Helical" evidence="2">
    <location>
        <begin position="12"/>
        <end position="33"/>
    </location>
</feature>
<protein>
    <submittedName>
        <fullName evidence="3">Uncharacterized protein</fullName>
    </submittedName>
</protein>
<evidence type="ECO:0000256" key="1">
    <source>
        <dbReference type="SAM" id="MobiDB-lite"/>
    </source>
</evidence>
<feature type="region of interest" description="Disordered" evidence="1">
    <location>
        <begin position="74"/>
        <end position="98"/>
    </location>
</feature>
<proteinExistence type="predicted"/>
<keyword evidence="2" id="KW-0472">Membrane</keyword>
<name>J0NG45_9ACTO</name>
<accession>J0NG45</accession>
<reference evidence="3 4" key="1">
    <citation type="submission" date="2012-05" db="EMBL/GenBank/DDBJ databases">
        <authorList>
            <person name="Harkins D.M."/>
            <person name="Madupu R."/>
            <person name="Durkin A.S."/>
            <person name="Torralba M."/>
            <person name="Methe B."/>
            <person name="Sutton G.G."/>
            <person name="Nelson K.E."/>
        </authorList>
    </citation>
    <scope>NUCLEOTIDE SEQUENCE [LARGE SCALE GENOMIC DNA]</scope>
    <source>
        <strain evidence="3 4">F0489</strain>
    </source>
</reference>
<keyword evidence="2" id="KW-0812">Transmembrane</keyword>
<dbReference type="AlphaFoldDB" id="J0NG45"/>
<keyword evidence="4" id="KW-1185">Reference proteome</keyword>
<keyword evidence="2" id="KW-1133">Transmembrane helix</keyword>
<feature type="transmembrane region" description="Helical" evidence="2">
    <location>
        <begin position="49"/>
        <end position="68"/>
    </location>
</feature>
<dbReference type="PATRIC" id="fig|1125718.3.peg.1623"/>
<evidence type="ECO:0000313" key="4">
    <source>
        <dbReference type="Proteomes" id="UP000002941"/>
    </source>
</evidence>
<dbReference type="eggNOG" id="ENOG5032APK">
    <property type="taxonomic scope" value="Bacteria"/>
</dbReference>
<evidence type="ECO:0000256" key="2">
    <source>
        <dbReference type="SAM" id="Phobius"/>
    </source>
</evidence>
<organism evidence="3 4">
    <name type="scientific">Actinomyces massiliensis F0489</name>
    <dbReference type="NCBI Taxonomy" id="1125718"/>
    <lineage>
        <taxon>Bacteria</taxon>
        <taxon>Bacillati</taxon>
        <taxon>Actinomycetota</taxon>
        <taxon>Actinomycetes</taxon>
        <taxon>Actinomycetales</taxon>
        <taxon>Actinomycetaceae</taxon>
        <taxon>Actinomyces</taxon>
    </lineage>
</organism>
<sequence length="98" mass="10184">MKTPTRSLADIRVVIGAVLSIIGLFLLVCSAFLNGPDETAKTGGVNANLWSGLGLVVIAILMILWWVAEPRGASGDEGITDTADTADTAGGEIEQNSR</sequence>
<dbReference type="RefSeq" id="WP_008731810.1">
    <property type="nucleotide sequence ID" value="NZ_AKFT01000122.1"/>
</dbReference>
<dbReference type="OrthoDB" id="5196985at2"/>
<gene>
    <name evidence="3" type="ORF">HMPREF1318_3066</name>
</gene>